<proteinExistence type="inferred from homology"/>
<dbReference type="InterPro" id="IPR036390">
    <property type="entry name" value="WH_DNA-bd_sf"/>
</dbReference>
<dbReference type="InterPro" id="IPR000847">
    <property type="entry name" value="LysR_HTH_N"/>
</dbReference>
<evidence type="ECO:0000313" key="4">
    <source>
        <dbReference type="Proteomes" id="UP000565745"/>
    </source>
</evidence>
<name>A0A7W6Q5F4_9RHOB</name>
<dbReference type="AlphaFoldDB" id="A0A7W6Q5F4"/>
<dbReference type="PANTHER" id="PTHR30537">
    <property type="entry name" value="HTH-TYPE TRANSCRIPTIONAL REGULATOR"/>
    <property type="match status" value="1"/>
</dbReference>
<comment type="caution">
    <text evidence="3">The sequence shown here is derived from an EMBL/GenBank/DDBJ whole genome shotgun (WGS) entry which is preliminary data.</text>
</comment>
<dbReference type="GO" id="GO:0043565">
    <property type="term" value="F:sequence-specific DNA binding"/>
    <property type="evidence" value="ECO:0007669"/>
    <property type="project" value="TreeGrafter"/>
</dbReference>
<evidence type="ECO:0000259" key="2">
    <source>
        <dbReference type="PROSITE" id="PS50931"/>
    </source>
</evidence>
<feature type="domain" description="HTH lysR-type" evidence="2">
    <location>
        <begin position="2"/>
        <end position="59"/>
    </location>
</feature>
<dbReference type="InterPro" id="IPR036388">
    <property type="entry name" value="WH-like_DNA-bd_sf"/>
</dbReference>
<dbReference type="SUPFAM" id="SSF46785">
    <property type="entry name" value="Winged helix' DNA-binding domain"/>
    <property type="match status" value="1"/>
</dbReference>
<gene>
    <name evidence="3" type="ORF">GGR93_001468</name>
</gene>
<evidence type="ECO:0000313" key="3">
    <source>
        <dbReference type="EMBL" id="MBB4173695.1"/>
    </source>
</evidence>
<dbReference type="EMBL" id="JACIFU010000002">
    <property type="protein sequence ID" value="MBB4173695.1"/>
    <property type="molecule type" value="Genomic_DNA"/>
</dbReference>
<dbReference type="Gene3D" id="1.10.10.10">
    <property type="entry name" value="Winged helix-like DNA-binding domain superfamily/Winged helix DNA-binding domain"/>
    <property type="match status" value="1"/>
</dbReference>
<keyword evidence="4" id="KW-1185">Reference proteome</keyword>
<keyword evidence="3" id="KW-0238">DNA-binding</keyword>
<comment type="similarity">
    <text evidence="1">Belongs to the LysR transcriptional regulatory family.</text>
</comment>
<dbReference type="OrthoDB" id="9798121at2"/>
<protein>
    <submittedName>
        <fullName evidence="3">DNA-binding transcriptional LysR family regulator</fullName>
    </submittedName>
</protein>
<dbReference type="GO" id="GO:0003700">
    <property type="term" value="F:DNA-binding transcription factor activity"/>
    <property type="evidence" value="ECO:0007669"/>
    <property type="project" value="InterPro"/>
</dbReference>
<sequence>MINWDDLKFCLALHRHGSMLNAGISLKANVATVSRRLERITQDAGKAIFIRKGQEWKPTAFGAELMNMAQYIDERLNVLTADEDELLAENALVRLSISLTIMQTFMADILDYRNKSDIPYNLDLTIRDRGLAYSETDLAVRYFRPDHGNFICAKVTELEVRPYVNVNLTHAPTEWNEVDYDGIRFDPAEDGFDISPVPRMRLEGLNLTAQSLKTGSRLAYFPVSFGDDIPWLKRAAPDRMPRTLEVWMVYHKTRKLDPVVRAAVDMIQATMS</sequence>
<evidence type="ECO:0000256" key="1">
    <source>
        <dbReference type="ARBA" id="ARBA00009437"/>
    </source>
</evidence>
<dbReference type="GO" id="GO:0006351">
    <property type="term" value="P:DNA-templated transcription"/>
    <property type="evidence" value="ECO:0007669"/>
    <property type="project" value="TreeGrafter"/>
</dbReference>
<dbReference type="Proteomes" id="UP000565745">
    <property type="component" value="Unassembled WGS sequence"/>
</dbReference>
<dbReference type="Pfam" id="PF00126">
    <property type="entry name" value="HTH_1"/>
    <property type="match status" value="1"/>
</dbReference>
<dbReference type="InterPro" id="IPR058163">
    <property type="entry name" value="LysR-type_TF_proteobact-type"/>
</dbReference>
<accession>A0A7W6Q5F4</accession>
<dbReference type="PROSITE" id="PS50931">
    <property type="entry name" value="HTH_LYSR"/>
    <property type="match status" value="1"/>
</dbReference>
<dbReference type="RefSeq" id="WP_025057482.1">
    <property type="nucleotide sequence ID" value="NZ_JACIFU010000002.1"/>
</dbReference>
<reference evidence="3 4" key="1">
    <citation type="submission" date="2020-08" db="EMBL/GenBank/DDBJ databases">
        <title>Genomic Encyclopedia of Type Strains, Phase IV (KMG-IV): sequencing the most valuable type-strain genomes for metagenomic binning, comparative biology and taxonomic classification.</title>
        <authorList>
            <person name="Goeker M."/>
        </authorList>
    </citation>
    <scope>NUCLEOTIDE SEQUENCE [LARGE SCALE GENOMIC DNA]</scope>
    <source>
        <strain evidence="3 4">DSM 101015</strain>
    </source>
</reference>
<dbReference type="PANTHER" id="PTHR30537:SF3">
    <property type="entry name" value="TRANSCRIPTIONAL REGULATORY PROTEIN"/>
    <property type="match status" value="1"/>
</dbReference>
<dbReference type="SUPFAM" id="SSF53850">
    <property type="entry name" value="Periplasmic binding protein-like II"/>
    <property type="match status" value="1"/>
</dbReference>
<organism evidence="3 4">
    <name type="scientific">Sulfitobacter noctilucicola</name>
    <dbReference type="NCBI Taxonomy" id="1342301"/>
    <lineage>
        <taxon>Bacteria</taxon>
        <taxon>Pseudomonadati</taxon>
        <taxon>Pseudomonadota</taxon>
        <taxon>Alphaproteobacteria</taxon>
        <taxon>Rhodobacterales</taxon>
        <taxon>Roseobacteraceae</taxon>
        <taxon>Sulfitobacter</taxon>
    </lineage>
</organism>